<dbReference type="InterPro" id="IPR023198">
    <property type="entry name" value="PGP-like_dom2"/>
</dbReference>
<proteinExistence type="predicted"/>
<protein>
    <submittedName>
        <fullName evidence="1">HAD hydrolase-like protein</fullName>
    </submittedName>
</protein>
<dbReference type="Gene3D" id="3.40.50.1000">
    <property type="entry name" value="HAD superfamily/HAD-like"/>
    <property type="match status" value="1"/>
</dbReference>
<accession>A0ABY7JMC6</accession>
<dbReference type="InterPro" id="IPR036412">
    <property type="entry name" value="HAD-like_sf"/>
</dbReference>
<evidence type="ECO:0000313" key="1">
    <source>
        <dbReference type="EMBL" id="WAW14514.1"/>
    </source>
</evidence>
<organism evidence="1 2">
    <name type="scientific">Peptostreptococcus equinus</name>
    <dbReference type="NCBI Taxonomy" id="3003601"/>
    <lineage>
        <taxon>Bacteria</taxon>
        <taxon>Bacillati</taxon>
        <taxon>Bacillota</taxon>
        <taxon>Clostridia</taxon>
        <taxon>Peptostreptococcales</taxon>
        <taxon>Peptostreptococcaceae</taxon>
        <taxon>Peptostreptococcus</taxon>
    </lineage>
</organism>
<dbReference type="Proteomes" id="UP001164187">
    <property type="component" value="Chromosome"/>
</dbReference>
<dbReference type="Gene3D" id="1.10.150.240">
    <property type="entry name" value="Putative phosphatase, domain 2"/>
    <property type="match status" value="1"/>
</dbReference>
<dbReference type="Pfam" id="PF13419">
    <property type="entry name" value="HAD_2"/>
    <property type="match status" value="1"/>
</dbReference>
<dbReference type="EMBL" id="CP114052">
    <property type="protein sequence ID" value="WAW14514.1"/>
    <property type="molecule type" value="Genomic_DNA"/>
</dbReference>
<evidence type="ECO:0000313" key="2">
    <source>
        <dbReference type="Proteomes" id="UP001164187"/>
    </source>
</evidence>
<dbReference type="SUPFAM" id="SSF56784">
    <property type="entry name" value="HAD-like"/>
    <property type="match status" value="1"/>
</dbReference>
<gene>
    <name evidence="1" type="ORF">O0R46_07905</name>
</gene>
<reference evidence="1" key="1">
    <citation type="submission" date="2022-12" db="EMBL/GenBank/DDBJ databases">
        <title>Peptostreptococcus.</title>
        <authorList>
            <person name="Lee S.H."/>
        </authorList>
    </citation>
    <scope>NUCLEOTIDE SEQUENCE</scope>
    <source>
        <strain evidence="1">CBA3647</strain>
    </source>
</reference>
<dbReference type="InterPro" id="IPR023214">
    <property type="entry name" value="HAD_sf"/>
</dbReference>
<dbReference type="InterPro" id="IPR041492">
    <property type="entry name" value="HAD_2"/>
</dbReference>
<keyword evidence="2" id="KW-1185">Reference proteome</keyword>
<name>A0ABY7JMC6_9FIRM</name>
<sequence length="107" mass="12512">MTVEIKAVIFDMDGLMFDTESLCTKCMIEASKIQGVEMTPEETHLVLGFKKEGIYDFYEEYFRGKMDGKKMVDDHFVLMNEVLFSKGPDKMPYLVETLDYLKKMDIR</sequence>